<accession>X0U5B6</accession>
<dbReference type="SUPFAM" id="SSF51306">
    <property type="entry name" value="LexA/Signal peptidase"/>
    <property type="match status" value="1"/>
</dbReference>
<dbReference type="InterPro" id="IPR036286">
    <property type="entry name" value="LexA/Signal_pep-like_sf"/>
</dbReference>
<dbReference type="EMBL" id="BARS01023787">
    <property type="protein sequence ID" value="GAG00770.1"/>
    <property type="molecule type" value="Genomic_DNA"/>
</dbReference>
<evidence type="ECO:0000259" key="1">
    <source>
        <dbReference type="Pfam" id="PF00717"/>
    </source>
</evidence>
<dbReference type="PANTHER" id="PTHR33516">
    <property type="entry name" value="LEXA REPRESSOR"/>
    <property type="match status" value="1"/>
</dbReference>
<protein>
    <recommendedName>
        <fullName evidence="1">Peptidase S24/S26A/S26B/S26C domain-containing protein</fullName>
    </recommendedName>
</protein>
<comment type="caution">
    <text evidence="2">The sequence shown here is derived from an EMBL/GenBank/DDBJ whole genome shotgun (WGS) entry which is preliminary data.</text>
</comment>
<gene>
    <name evidence="2" type="ORF">S01H1_37851</name>
</gene>
<dbReference type="InterPro" id="IPR039418">
    <property type="entry name" value="LexA-like"/>
</dbReference>
<sequence>RIAAGRPIEAIEVPDAIDLEEVFTSRYPVRVLTVVGDSMIEDQIRDGDLVIYEQRSNPRNGDTVVALINGEEATLKKFYKEKNRVRLQPANEDYKPIYTRNVEIQGVVIGVIRRY</sequence>
<dbReference type="Pfam" id="PF00717">
    <property type="entry name" value="Peptidase_S24"/>
    <property type="match status" value="1"/>
</dbReference>
<name>X0U5B6_9ZZZZ</name>
<feature type="domain" description="Peptidase S24/S26A/S26B/S26C" evidence="1">
    <location>
        <begin position="1"/>
        <end position="109"/>
    </location>
</feature>
<reference evidence="2" key="1">
    <citation type="journal article" date="2014" name="Front. Microbiol.">
        <title>High frequency of phylogenetically diverse reductive dehalogenase-homologous genes in deep subseafloor sedimentary metagenomes.</title>
        <authorList>
            <person name="Kawai M."/>
            <person name="Futagami T."/>
            <person name="Toyoda A."/>
            <person name="Takaki Y."/>
            <person name="Nishi S."/>
            <person name="Hori S."/>
            <person name="Arai W."/>
            <person name="Tsubouchi T."/>
            <person name="Morono Y."/>
            <person name="Uchiyama I."/>
            <person name="Ito T."/>
            <person name="Fujiyama A."/>
            <person name="Inagaki F."/>
            <person name="Takami H."/>
        </authorList>
    </citation>
    <scope>NUCLEOTIDE SEQUENCE</scope>
    <source>
        <strain evidence="2">Expedition CK06-06</strain>
    </source>
</reference>
<evidence type="ECO:0000313" key="2">
    <source>
        <dbReference type="EMBL" id="GAG00770.1"/>
    </source>
</evidence>
<dbReference type="CDD" id="cd06529">
    <property type="entry name" value="S24_LexA-like"/>
    <property type="match status" value="1"/>
</dbReference>
<dbReference type="InterPro" id="IPR050077">
    <property type="entry name" value="LexA_repressor"/>
</dbReference>
<proteinExistence type="predicted"/>
<feature type="non-terminal residue" evidence="2">
    <location>
        <position position="1"/>
    </location>
</feature>
<dbReference type="Gene3D" id="2.10.109.10">
    <property type="entry name" value="Umud Fragment, subunit A"/>
    <property type="match status" value="1"/>
</dbReference>
<dbReference type="AlphaFoldDB" id="X0U5B6"/>
<dbReference type="PANTHER" id="PTHR33516:SF2">
    <property type="entry name" value="LEXA REPRESSOR-RELATED"/>
    <property type="match status" value="1"/>
</dbReference>
<organism evidence="2">
    <name type="scientific">marine sediment metagenome</name>
    <dbReference type="NCBI Taxonomy" id="412755"/>
    <lineage>
        <taxon>unclassified sequences</taxon>
        <taxon>metagenomes</taxon>
        <taxon>ecological metagenomes</taxon>
    </lineage>
</organism>
<dbReference type="InterPro" id="IPR015927">
    <property type="entry name" value="Peptidase_S24_S26A/B/C"/>
</dbReference>